<feature type="region of interest" description="Disordered" evidence="1">
    <location>
        <begin position="22"/>
        <end position="44"/>
    </location>
</feature>
<evidence type="ECO:0000256" key="1">
    <source>
        <dbReference type="SAM" id="MobiDB-lite"/>
    </source>
</evidence>
<gene>
    <name evidence="2" type="ORF">N656DRAFT_778164</name>
</gene>
<dbReference type="GeneID" id="89939086"/>
<sequence>MFPHPNHEVDARERSFGWQTLRAGRSNSKPKIDSTIPNMGAVKGGRTHGSTFVKVVIYGSL</sequence>
<reference evidence="2" key="2">
    <citation type="submission" date="2023-05" db="EMBL/GenBank/DDBJ databases">
        <authorList>
            <consortium name="Lawrence Berkeley National Laboratory"/>
            <person name="Steindorff A."/>
            <person name="Hensen N."/>
            <person name="Bonometti L."/>
            <person name="Westerberg I."/>
            <person name="Brannstrom I.O."/>
            <person name="Guillou S."/>
            <person name="Cros-Aarteil S."/>
            <person name="Calhoun S."/>
            <person name="Haridas S."/>
            <person name="Kuo A."/>
            <person name="Mondo S."/>
            <person name="Pangilinan J."/>
            <person name="Riley R."/>
            <person name="Labutti K."/>
            <person name="Andreopoulos B."/>
            <person name="Lipzen A."/>
            <person name="Chen C."/>
            <person name="Yanf M."/>
            <person name="Daum C."/>
            <person name="Ng V."/>
            <person name="Clum A."/>
            <person name="Ohm R."/>
            <person name="Martin F."/>
            <person name="Silar P."/>
            <person name="Natvig D."/>
            <person name="Lalanne C."/>
            <person name="Gautier V."/>
            <person name="Ament-Velasquez S.L."/>
            <person name="Kruys A."/>
            <person name="Hutchinson M.I."/>
            <person name="Powell A.J."/>
            <person name="Barry K."/>
            <person name="Miller A.N."/>
            <person name="Grigoriev I.V."/>
            <person name="Debuchy R."/>
            <person name="Gladieux P."/>
            <person name="Thoren M.H."/>
            <person name="Johannesson H."/>
        </authorList>
    </citation>
    <scope>NUCLEOTIDE SEQUENCE</scope>
    <source>
        <strain evidence="2">CBS 508.74</strain>
    </source>
</reference>
<dbReference type="Proteomes" id="UP001302812">
    <property type="component" value="Unassembled WGS sequence"/>
</dbReference>
<organism evidence="2 3">
    <name type="scientific">Canariomyces notabilis</name>
    <dbReference type="NCBI Taxonomy" id="2074819"/>
    <lineage>
        <taxon>Eukaryota</taxon>
        <taxon>Fungi</taxon>
        <taxon>Dikarya</taxon>
        <taxon>Ascomycota</taxon>
        <taxon>Pezizomycotina</taxon>
        <taxon>Sordariomycetes</taxon>
        <taxon>Sordariomycetidae</taxon>
        <taxon>Sordariales</taxon>
        <taxon>Chaetomiaceae</taxon>
        <taxon>Canariomyces</taxon>
    </lineage>
</organism>
<comment type="caution">
    <text evidence="2">The sequence shown here is derived from an EMBL/GenBank/DDBJ whole genome shotgun (WGS) entry which is preliminary data.</text>
</comment>
<dbReference type="RefSeq" id="XP_064670970.1">
    <property type="nucleotide sequence ID" value="XM_064814961.1"/>
</dbReference>
<name>A0AAN6TFG1_9PEZI</name>
<dbReference type="AlphaFoldDB" id="A0AAN6TFG1"/>
<proteinExistence type="predicted"/>
<keyword evidence="3" id="KW-1185">Reference proteome</keyword>
<evidence type="ECO:0000313" key="3">
    <source>
        <dbReference type="Proteomes" id="UP001302812"/>
    </source>
</evidence>
<evidence type="ECO:0000313" key="2">
    <source>
        <dbReference type="EMBL" id="KAK4113400.1"/>
    </source>
</evidence>
<reference evidence="2" key="1">
    <citation type="journal article" date="2023" name="Mol. Phylogenet. Evol.">
        <title>Genome-scale phylogeny and comparative genomics of the fungal order Sordariales.</title>
        <authorList>
            <person name="Hensen N."/>
            <person name="Bonometti L."/>
            <person name="Westerberg I."/>
            <person name="Brannstrom I.O."/>
            <person name="Guillou S."/>
            <person name="Cros-Aarteil S."/>
            <person name="Calhoun S."/>
            <person name="Haridas S."/>
            <person name="Kuo A."/>
            <person name="Mondo S."/>
            <person name="Pangilinan J."/>
            <person name="Riley R."/>
            <person name="LaButti K."/>
            <person name="Andreopoulos B."/>
            <person name="Lipzen A."/>
            <person name="Chen C."/>
            <person name="Yan M."/>
            <person name="Daum C."/>
            <person name="Ng V."/>
            <person name="Clum A."/>
            <person name="Steindorff A."/>
            <person name="Ohm R.A."/>
            <person name="Martin F."/>
            <person name="Silar P."/>
            <person name="Natvig D.O."/>
            <person name="Lalanne C."/>
            <person name="Gautier V."/>
            <person name="Ament-Velasquez S.L."/>
            <person name="Kruys A."/>
            <person name="Hutchinson M.I."/>
            <person name="Powell A.J."/>
            <person name="Barry K."/>
            <person name="Miller A.N."/>
            <person name="Grigoriev I.V."/>
            <person name="Debuchy R."/>
            <person name="Gladieux P."/>
            <person name="Hiltunen Thoren M."/>
            <person name="Johannesson H."/>
        </authorList>
    </citation>
    <scope>NUCLEOTIDE SEQUENCE</scope>
    <source>
        <strain evidence="2">CBS 508.74</strain>
    </source>
</reference>
<accession>A0AAN6TFG1</accession>
<protein>
    <submittedName>
        <fullName evidence="2">Uncharacterized protein</fullName>
    </submittedName>
</protein>
<dbReference type="EMBL" id="MU853339">
    <property type="protein sequence ID" value="KAK4113400.1"/>
    <property type="molecule type" value="Genomic_DNA"/>
</dbReference>